<comment type="caution">
    <text evidence="1">The sequence shown here is derived from an EMBL/GenBank/DDBJ whole genome shotgun (WGS) entry which is preliminary data.</text>
</comment>
<sequence length="102" mass="11385">MWPVDDGSMEFRRVKRREASEQGRRLGSICKVEGQCGMVSRCSASAQICDCLSSVSFSVSVSGKVRLVRLRLCGVLVGLLSRSKWTFMIASHPYPKARLIEF</sequence>
<name>A0A8S9PG78_BRACR</name>
<accession>A0A8S9PG78</accession>
<dbReference type="Proteomes" id="UP000712600">
    <property type="component" value="Unassembled WGS sequence"/>
</dbReference>
<dbReference type="EMBL" id="QGKX02001521">
    <property type="protein sequence ID" value="KAF3514120.1"/>
    <property type="molecule type" value="Genomic_DNA"/>
</dbReference>
<protein>
    <submittedName>
        <fullName evidence="1">Uncharacterized protein</fullName>
    </submittedName>
</protein>
<dbReference type="AlphaFoldDB" id="A0A8S9PG78"/>
<evidence type="ECO:0000313" key="1">
    <source>
        <dbReference type="EMBL" id="KAF3514120.1"/>
    </source>
</evidence>
<reference evidence="1" key="1">
    <citation type="submission" date="2019-12" db="EMBL/GenBank/DDBJ databases">
        <title>Genome sequencing and annotation of Brassica cretica.</title>
        <authorList>
            <person name="Studholme D.J."/>
            <person name="Sarris P."/>
        </authorList>
    </citation>
    <scope>NUCLEOTIDE SEQUENCE</scope>
    <source>
        <strain evidence="1">PFS-109/04</strain>
        <tissue evidence="1">Leaf</tissue>
    </source>
</reference>
<organism evidence="1 2">
    <name type="scientific">Brassica cretica</name>
    <name type="common">Mustard</name>
    <dbReference type="NCBI Taxonomy" id="69181"/>
    <lineage>
        <taxon>Eukaryota</taxon>
        <taxon>Viridiplantae</taxon>
        <taxon>Streptophyta</taxon>
        <taxon>Embryophyta</taxon>
        <taxon>Tracheophyta</taxon>
        <taxon>Spermatophyta</taxon>
        <taxon>Magnoliopsida</taxon>
        <taxon>eudicotyledons</taxon>
        <taxon>Gunneridae</taxon>
        <taxon>Pentapetalae</taxon>
        <taxon>rosids</taxon>
        <taxon>malvids</taxon>
        <taxon>Brassicales</taxon>
        <taxon>Brassicaceae</taxon>
        <taxon>Brassiceae</taxon>
        <taxon>Brassica</taxon>
    </lineage>
</organism>
<gene>
    <name evidence="1" type="ORF">F2Q69_00008997</name>
</gene>
<proteinExistence type="predicted"/>
<evidence type="ECO:0000313" key="2">
    <source>
        <dbReference type="Proteomes" id="UP000712600"/>
    </source>
</evidence>